<dbReference type="NCBIfam" id="NF008399">
    <property type="entry name" value="PRK11198.1"/>
    <property type="match status" value="1"/>
</dbReference>
<accession>A0A4R2GUV0</accession>
<dbReference type="AlphaFoldDB" id="A0A4R2GUV0"/>
<evidence type="ECO:0000313" key="4">
    <source>
        <dbReference type="Proteomes" id="UP000294881"/>
    </source>
</evidence>
<proteinExistence type="predicted"/>
<dbReference type="EMBL" id="SLWL01000004">
    <property type="protein sequence ID" value="TCO14264.1"/>
    <property type="molecule type" value="Genomic_DNA"/>
</dbReference>
<dbReference type="InterPro" id="IPR036779">
    <property type="entry name" value="LysM_dom_sf"/>
</dbReference>
<organism evidence="3 4">
    <name type="scientific">Camelimonas lactis</name>
    <dbReference type="NCBI Taxonomy" id="659006"/>
    <lineage>
        <taxon>Bacteria</taxon>
        <taxon>Pseudomonadati</taxon>
        <taxon>Pseudomonadota</taxon>
        <taxon>Alphaproteobacteria</taxon>
        <taxon>Hyphomicrobiales</taxon>
        <taxon>Chelatococcaceae</taxon>
        <taxon>Camelimonas</taxon>
    </lineage>
</organism>
<evidence type="ECO:0000313" key="3">
    <source>
        <dbReference type="EMBL" id="TCO14264.1"/>
    </source>
</evidence>
<feature type="domain" description="BON" evidence="1">
    <location>
        <begin position="23"/>
        <end position="91"/>
    </location>
</feature>
<reference evidence="3 4" key="1">
    <citation type="submission" date="2019-03" db="EMBL/GenBank/DDBJ databases">
        <title>Genomic Encyclopedia of Type Strains, Phase IV (KMG-IV): sequencing the most valuable type-strain genomes for metagenomic binning, comparative biology and taxonomic classification.</title>
        <authorList>
            <person name="Goeker M."/>
        </authorList>
    </citation>
    <scope>NUCLEOTIDE SEQUENCE [LARGE SCALE GENOMIC DNA]</scope>
    <source>
        <strain evidence="3 4">DSM 22958</strain>
    </source>
</reference>
<feature type="domain" description="LysM" evidence="2">
    <location>
        <begin position="97"/>
        <end position="148"/>
    </location>
</feature>
<dbReference type="PANTHER" id="PTHR34700">
    <property type="entry name" value="POTASSIUM BINDING PROTEIN KBP"/>
    <property type="match status" value="1"/>
</dbReference>
<comment type="caution">
    <text evidence="3">The sequence shown here is derived from an EMBL/GenBank/DDBJ whole genome shotgun (WGS) entry which is preliminary data.</text>
</comment>
<protein>
    <submittedName>
        <fullName evidence="3">BON domain-containing protein</fullName>
    </submittedName>
</protein>
<dbReference type="OrthoDB" id="370541at2"/>
<dbReference type="SUPFAM" id="SSF54106">
    <property type="entry name" value="LysM domain"/>
    <property type="match status" value="1"/>
</dbReference>
<evidence type="ECO:0000259" key="1">
    <source>
        <dbReference type="PROSITE" id="PS50914"/>
    </source>
</evidence>
<dbReference type="PROSITE" id="PS51782">
    <property type="entry name" value="LYSM"/>
    <property type="match status" value="1"/>
</dbReference>
<gene>
    <name evidence="3" type="ORF">EV666_104217</name>
</gene>
<dbReference type="RefSeq" id="WP_132005209.1">
    <property type="nucleotide sequence ID" value="NZ_JBHUNN010000002.1"/>
</dbReference>
<dbReference type="Gene3D" id="3.10.350.10">
    <property type="entry name" value="LysM domain"/>
    <property type="match status" value="1"/>
</dbReference>
<dbReference type="SMART" id="SM00257">
    <property type="entry name" value="LysM"/>
    <property type="match status" value="1"/>
</dbReference>
<dbReference type="Proteomes" id="UP000294881">
    <property type="component" value="Unassembled WGS sequence"/>
</dbReference>
<sequence>MGLFSFIKEAGAKIFGSGEAQAAEGGLTPEVLRKHVTDAGLSADGVEFAVDGDKVTVTGSAPTTEAAEKIVLTVGNSQGVASVDNKLTVAAPSADSQTYTVQKGDTLWKIAEQFYGKGHGDKYPEIVKANTPPVKNPDLIQPGWVLRIPPLS</sequence>
<dbReference type="Pfam" id="PF01476">
    <property type="entry name" value="LysM"/>
    <property type="match status" value="1"/>
</dbReference>
<dbReference type="PANTHER" id="PTHR34700:SF8">
    <property type="entry name" value="POTASSIUM BINDING PROTEIN KBP"/>
    <property type="match status" value="1"/>
</dbReference>
<dbReference type="CDD" id="cd00118">
    <property type="entry name" value="LysM"/>
    <property type="match status" value="1"/>
</dbReference>
<name>A0A4R2GUV0_9HYPH</name>
<dbReference type="InterPro" id="IPR007055">
    <property type="entry name" value="BON_dom"/>
</dbReference>
<keyword evidence="4" id="KW-1185">Reference proteome</keyword>
<dbReference type="PROSITE" id="PS50914">
    <property type="entry name" value="BON"/>
    <property type="match status" value="1"/>
</dbReference>
<dbReference type="InterPro" id="IPR052196">
    <property type="entry name" value="Bact_Kbp"/>
</dbReference>
<dbReference type="Pfam" id="PF04972">
    <property type="entry name" value="BON"/>
    <property type="match status" value="1"/>
</dbReference>
<evidence type="ECO:0000259" key="2">
    <source>
        <dbReference type="PROSITE" id="PS51782"/>
    </source>
</evidence>
<dbReference type="InterPro" id="IPR018392">
    <property type="entry name" value="LysM"/>
</dbReference>